<protein>
    <recommendedName>
        <fullName evidence="4">Dolichol-phosphate mannosyltransferase subunit 1</fullName>
        <ecNumber evidence="4">2.4.1.83</ecNumber>
    </recommendedName>
</protein>
<dbReference type="PANTHER" id="PTHR43398:SF1">
    <property type="entry name" value="DOLICHOL-PHOSPHATE MANNOSYLTRANSFERASE SUBUNIT 1"/>
    <property type="match status" value="1"/>
</dbReference>
<evidence type="ECO:0000313" key="7">
    <source>
        <dbReference type="Proteomes" id="UP001214638"/>
    </source>
</evidence>
<sequence length="242" mass="27856">MNRQLENVSVILASYNERQNIAYIVQMLVEVLTKAKVDFEILLVDDNSPDGTAEEYKKLQKLMPNVRLLLHQRPGKMGLGSAYIDGLKFTKYDFIVIMDADLSHHPKYILDMIRIQREGGYDIVSGTRYRNGGGASGWSWKRVIISRTANFIAQFLLRLTMSDLTGSFRLYRRSLFEKILENVHSKGYIFQVEIAARAIRQFKAKVAESPIIFIERIYGESKLGAQEIYSYLIGIFKLFIEL</sequence>
<evidence type="ECO:0000259" key="5">
    <source>
        <dbReference type="Pfam" id="PF00535"/>
    </source>
</evidence>
<dbReference type="GO" id="GO:0006506">
    <property type="term" value="P:GPI anchor biosynthetic process"/>
    <property type="evidence" value="ECO:0007669"/>
    <property type="project" value="TreeGrafter"/>
</dbReference>
<dbReference type="InterPro" id="IPR001173">
    <property type="entry name" value="Glyco_trans_2-like"/>
</dbReference>
<proteinExistence type="inferred from homology"/>
<name>A0AAD9PIY1_9APIC</name>
<dbReference type="FunFam" id="3.90.550.10:FF:000122">
    <property type="entry name" value="Dolichol-phosphate mannosyltransferase subunit 1"/>
    <property type="match status" value="1"/>
</dbReference>
<dbReference type="Gene3D" id="3.90.550.10">
    <property type="entry name" value="Spore Coat Polysaccharide Biosynthesis Protein SpsA, Chain A"/>
    <property type="match status" value="1"/>
</dbReference>
<dbReference type="RefSeq" id="XP_067802096.1">
    <property type="nucleotide sequence ID" value="XM_067947945.1"/>
</dbReference>
<evidence type="ECO:0000256" key="4">
    <source>
        <dbReference type="RuleBase" id="RU365083"/>
    </source>
</evidence>
<accession>A0AAD9PIY1</accession>
<gene>
    <name evidence="6" type="ORF">BdWA1_002926</name>
</gene>
<comment type="function">
    <text evidence="4">Transfers mannose from GDP-mannose to dolichol monophosphate to form dolichol phosphate mannose (Dol-P-Man) which is the mannosyl donor in pathways leading to N-glycosylation, glycosyl phosphatidylinositol membrane anchoring, and O-mannosylation of proteins.</text>
</comment>
<comment type="caution">
    <text evidence="6">The sequence shown here is derived from an EMBL/GenBank/DDBJ whole genome shotgun (WGS) entry which is preliminary data.</text>
</comment>
<comment type="catalytic activity">
    <reaction evidence="4">
        <text>a di-trans,poly-cis-dolichyl phosphate + GDP-alpha-D-mannose = a di-trans,poly-cis-dolichyl beta-D-mannosyl phosphate + GDP</text>
        <dbReference type="Rhea" id="RHEA:21184"/>
        <dbReference type="Rhea" id="RHEA-COMP:19498"/>
        <dbReference type="Rhea" id="RHEA-COMP:19501"/>
        <dbReference type="ChEBI" id="CHEBI:57527"/>
        <dbReference type="ChEBI" id="CHEBI:57683"/>
        <dbReference type="ChEBI" id="CHEBI:58189"/>
        <dbReference type="ChEBI" id="CHEBI:58211"/>
    </reaction>
</comment>
<dbReference type="SUPFAM" id="SSF53448">
    <property type="entry name" value="Nucleotide-diphospho-sugar transferases"/>
    <property type="match status" value="1"/>
</dbReference>
<evidence type="ECO:0000256" key="1">
    <source>
        <dbReference type="ARBA" id="ARBA00006739"/>
    </source>
</evidence>
<organism evidence="6 7">
    <name type="scientific">Babesia duncani</name>
    <dbReference type="NCBI Taxonomy" id="323732"/>
    <lineage>
        <taxon>Eukaryota</taxon>
        <taxon>Sar</taxon>
        <taxon>Alveolata</taxon>
        <taxon>Apicomplexa</taxon>
        <taxon>Aconoidasida</taxon>
        <taxon>Piroplasmida</taxon>
        <taxon>Babesiidae</taxon>
        <taxon>Babesia</taxon>
    </lineage>
</organism>
<evidence type="ECO:0000256" key="2">
    <source>
        <dbReference type="ARBA" id="ARBA00022676"/>
    </source>
</evidence>
<comment type="subcellular location">
    <subcellularLocation>
        <location evidence="4">Endoplasmic reticulum</location>
    </subcellularLocation>
</comment>
<reference evidence="6" key="1">
    <citation type="journal article" date="2023" name="Nat. Microbiol.">
        <title>Babesia duncani multi-omics identifies virulence factors and drug targets.</title>
        <authorList>
            <person name="Singh P."/>
            <person name="Lonardi S."/>
            <person name="Liang Q."/>
            <person name="Vydyam P."/>
            <person name="Khabirova E."/>
            <person name="Fang T."/>
            <person name="Gihaz S."/>
            <person name="Thekkiniath J."/>
            <person name="Munshi M."/>
            <person name="Abel S."/>
            <person name="Ciampossin L."/>
            <person name="Batugedara G."/>
            <person name="Gupta M."/>
            <person name="Lu X.M."/>
            <person name="Lenz T."/>
            <person name="Chakravarty S."/>
            <person name="Cornillot E."/>
            <person name="Hu Y."/>
            <person name="Ma W."/>
            <person name="Gonzalez L.M."/>
            <person name="Sanchez S."/>
            <person name="Estrada K."/>
            <person name="Sanchez-Flores A."/>
            <person name="Montero E."/>
            <person name="Harb O.S."/>
            <person name="Le Roch K.G."/>
            <person name="Mamoun C.B."/>
        </authorList>
    </citation>
    <scope>NUCLEOTIDE SEQUENCE</scope>
    <source>
        <strain evidence="6">WA1</strain>
    </source>
</reference>
<dbReference type="GeneID" id="94337223"/>
<dbReference type="Pfam" id="PF00535">
    <property type="entry name" value="Glycos_transf_2"/>
    <property type="match status" value="1"/>
</dbReference>
<dbReference type="InterPro" id="IPR029044">
    <property type="entry name" value="Nucleotide-diphossugar_trans"/>
</dbReference>
<dbReference type="GO" id="GO:0004582">
    <property type="term" value="F:dolichyl-phosphate beta-D-mannosyltransferase activity"/>
    <property type="evidence" value="ECO:0007669"/>
    <property type="project" value="UniProtKB-UniRule"/>
</dbReference>
<keyword evidence="7" id="KW-1185">Reference proteome</keyword>
<keyword evidence="2 4" id="KW-0328">Glycosyltransferase</keyword>
<evidence type="ECO:0000256" key="3">
    <source>
        <dbReference type="ARBA" id="ARBA00022679"/>
    </source>
</evidence>
<feature type="domain" description="Glycosyltransferase 2-like" evidence="5">
    <location>
        <begin position="9"/>
        <end position="179"/>
    </location>
</feature>
<dbReference type="GO" id="GO:0006488">
    <property type="term" value="P:dolichol-linked oligosaccharide biosynthetic process"/>
    <property type="evidence" value="ECO:0007669"/>
    <property type="project" value="TreeGrafter"/>
</dbReference>
<dbReference type="GO" id="GO:0035269">
    <property type="term" value="P:protein O-linked glycosylation via mannose"/>
    <property type="evidence" value="ECO:0007669"/>
    <property type="project" value="TreeGrafter"/>
</dbReference>
<comment type="similarity">
    <text evidence="1 4">Belongs to the glycosyltransferase 2 family.</text>
</comment>
<keyword evidence="3 4" id="KW-0808">Transferase</keyword>
<dbReference type="CDD" id="cd06442">
    <property type="entry name" value="DPM1_like"/>
    <property type="match status" value="1"/>
</dbReference>
<dbReference type="EC" id="2.4.1.83" evidence="4"/>
<dbReference type="Proteomes" id="UP001214638">
    <property type="component" value="Unassembled WGS sequence"/>
</dbReference>
<comment type="pathway">
    <text evidence="4">Protein modification; protein glycosylation.</text>
</comment>
<dbReference type="GO" id="GO:0005789">
    <property type="term" value="C:endoplasmic reticulum membrane"/>
    <property type="evidence" value="ECO:0007669"/>
    <property type="project" value="TreeGrafter"/>
</dbReference>
<comment type="subunit">
    <text evidence="4">Component of the dolichol-phosphate mannose (DPM) synthase complex.</text>
</comment>
<dbReference type="PANTHER" id="PTHR43398">
    <property type="entry name" value="DOLICHOL-PHOSPHATE MANNOSYLTRANSFERASE SUBUNIT 1"/>
    <property type="match status" value="1"/>
</dbReference>
<keyword evidence="4" id="KW-0256">Endoplasmic reticulum</keyword>
<dbReference type="EMBL" id="JALLKP010000004">
    <property type="protein sequence ID" value="KAK2195253.1"/>
    <property type="molecule type" value="Genomic_DNA"/>
</dbReference>
<evidence type="ECO:0000313" key="6">
    <source>
        <dbReference type="EMBL" id="KAK2195253.1"/>
    </source>
</evidence>
<dbReference type="InterPro" id="IPR039528">
    <property type="entry name" value="DPM1-like"/>
</dbReference>
<dbReference type="KEGG" id="bdw:94337223"/>
<dbReference type="AlphaFoldDB" id="A0AAD9PIY1"/>